<dbReference type="EMBL" id="MDYX01000024">
    <property type="protein sequence ID" value="KAF9629172.1"/>
    <property type="molecule type" value="Genomic_DNA"/>
</dbReference>
<dbReference type="Proteomes" id="UP000627934">
    <property type="component" value="Unassembled WGS sequence"/>
</dbReference>
<evidence type="ECO:0000313" key="2">
    <source>
        <dbReference type="Proteomes" id="UP000627934"/>
    </source>
</evidence>
<dbReference type="AlphaFoldDB" id="A0A8H7INW4"/>
<protein>
    <submittedName>
        <fullName evidence="1">Uncharacterized protein</fullName>
    </submittedName>
</protein>
<name>A0A8H7INW4_9PEZI</name>
<organism evidence="1 2">
    <name type="scientific">Lasiodiplodia theobromae</name>
    <dbReference type="NCBI Taxonomy" id="45133"/>
    <lineage>
        <taxon>Eukaryota</taxon>
        <taxon>Fungi</taxon>
        <taxon>Dikarya</taxon>
        <taxon>Ascomycota</taxon>
        <taxon>Pezizomycotina</taxon>
        <taxon>Dothideomycetes</taxon>
        <taxon>Dothideomycetes incertae sedis</taxon>
        <taxon>Botryosphaeriales</taxon>
        <taxon>Botryosphaeriaceae</taxon>
        <taxon>Lasiodiplodia</taxon>
    </lineage>
</organism>
<comment type="caution">
    <text evidence="1">The sequence shown here is derived from an EMBL/GenBank/DDBJ whole genome shotgun (WGS) entry which is preliminary data.</text>
</comment>
<accession>A0A8H7INW4</accession>
<reference evidence="1" key="2">
    <citation type="journal article" date="2018" name="DNA Res.">
        <title>Comparative genome and transcriptome analyses reveal adaptations to opportunistic infections in woody plant degrading pathogens of Botryosphaeriaceae.</title>
        <authorList>
            <person name="Yan J.Y."/>
            <person name="Zhao W.S."/>
            <person name="Chen Z."/>
            <person name="Xing Q.K."/>
            <person name="Zhang W."/>
            <person name="Chethana K.W.T."/>
            <person name="Xue M.F."/>
            <person name="Xu J.P."/>
            <person name="Phillips A.J.L."/>
            <person name="Wang Y."/>
            <person name="Liu J.H."/>
            <person name="Liu M."/>
            <person name="Zhou Y."/>
            <person name="Jayawardena R.S."/>
            <person name="Manawasinghe I.S."/>
            <person name="Huang J.B."/>
            <person name="Qiao G.H."/>
            <person name="Fu C.Y."/>
            <person name="Guo F.F."/>
            <person name="Dissanayake A.J."/>
            <person name="Peng Y.L."/>
            <person name="Hyde K.D."/>
            <person name="Li X.H."/>
        </authorList>
    </citation>
    <scope>NUCLEOTIDE SEQUENCE</scope>
    <source>
        <strain evidence="1">CSS-01s</strain>
    </source>
</reference>
<evidence type="ECO:0000313" key="1">
    <source>
        <dbReference type="EMBL" id="KAF9629172.1"/>
    </source>
</evidence>
<proteinExistence type="predicted"/>
<sequence>MAPTTKQQVEHVAWVVASERNPERAAEHVFTFLEEVRKGLVTALPDQPHLIYKLFADIAQGLRPYSTLGFPTVYDAHQQTKASAEIRPSHIHQKKNQSFKTWIISYALLAMAA</sequence>
<reference evidence="1" key="1">
    <citation type="submission" date="2016-08" db="EMBL/GenBank/DDBJ databases">
        <authorList>
            <person name="Yan J."/>
        </authorList>
    </citation>
    <scope>NUCLEOTIDE SEQUENCE</scope>
    <source>
        <strain evidence="1">CSS-01s</strain>
    </source>
</reference>
<gene>
    <name evidence="1" type="ORF">BFW01_g10375</name>
</gene>